<dbReference type="EMBL" id="CP144700">
    <property type="protein sequence ID" value="WVZ23082.1"/>
    <property type="molecule type" value="Genomic_DNA"/>
</dbReference>
<reference evidence="1 2" key="1">
    <citation type="journal article" date="2023" name="Life. Sci Alliance">
        <title>Evolutionary insights into 3D genome organization and epigenetic landscape of Vigna mungo.</title>
        <authorList>
            <person name="Junaid A."/>
            <person name="Singh B."/>
            <person name="Bhatia S."/>
        </authorList>
    </citation>
    <scope>NUCLEOTIDE SEQUENCE [LARGE SCALE GENOMIC DNA]</scope>
    <source>
        <strain evidence="1">Urdbean</strain>
    </source>
</reference>
<evidence type="ECO:0000313" key="2">
    <source>
        <dbReference type="Proteomes" id="UP001374535"/>
    </source>
</evidence>
<evidence type="ECO:0000313" key="1">
    <source>
        <dbReference type="EMBL" id="WVZ23082.1"/>
    </source>
</evidence>
<gene>
    <name evidence="1" type="ORF">V8G54_001626</name>
</gene>
<sequence length="108" mass="11368">MLTTKVFALTTSRAVTPRSRFGSYVPALLKTSAAIATVEFTGLLIKLTIALGQDLAIPSLRVFTIPAFILNKSSLVIPGFLGTPAGMITKSMPVSALSSCGCPRKPRT</sequence>
<keyword evidence="2" id="KW-1185">Reference proteome</keyword>
<protein>
    <submittedName>
        <fullName evidence="1">Uncharacterized protein</fullName>
    </submittedName>
</protein>
<dbReference type="Proteomes" id="UP001374535">
    <property type="component" value="Chromosome 1"/>
</dbReference>
<organism evidence="1 2">
    <name type="scientific">Vigna mungo</name>
    <name type="common">Black gram</name>
    <name type="synonym">Phaseolus mungo</name>
    <dbReference type="NCBI Taxonomy" id="3915"/>
    <lineage>
        <taxon>Eukaryota</taxon>
        <taxon>Viridiplantae</taxon>
        <taxon>Streptophyta</taxon>
        <taxon>Embryophyta</taxon>
        <taxon>Tracheophyta</taxon>
        <taxon>Spermatophyta</taxon>
        <taxon>Magnoliopsida</taxon>
        <taxon>eudicotyledons</taxon>
        <taxon>Gunneridae</taxon>
        <taxon>Pentapetalae</taxon>
        <taxon>rosids</taxon>
        <taxon>fabids</taxon>
        <taxon>Fabales</taxon>
        <taxon>Fabaceae</taxon>
        <taxon>Papilionoideae</taxon>
        <taxon>50 kb inversion clade</taxon>
        <taxon>NPAAA clade</taxon>
        <taxon>indigoferoid/millettioid clade</taxon>
        <taxon>Phaseoleae</taxon>
        <taxon>Vigna</taxon>
    </lineage>
</organism>
<proteinExistence type="predicted"/>
<accession>A0AAQ3P910</accession>
<name>A0AAQ3P910_VIGMU</name>
<dbReference type="AlphaFoldDB" id="A0AAQ3P910"/>